<evidence type="ECO:0000313" key="3">
    <source>
        <dbReference type="Proteomes" id="UP000276254"/>
    </source>
</evidence>
<dbReference type="AlphaFoldDB" id="A0A494TC50"/>
<evidence type="ECO:0000313" key="2">
    <source>
        <dbReference type="EMBL" id="AYJ84713.1"/>
    </source>
</evidence>
<name>A0A494TC50_SPHPE</name>
<accession>A0A494TC50</accession>
<proteinExistence type="predicted"/>
<dbReference type="EMBL" id="CP032827">
    <property type="protein sequence ID" value="AYJ84713.1"/>
    <property type="molecule type" value="Genomic_DNA"/>
</dbReference>
<sequence length="108" mass="11799">MSSDLTADPRPSAIDYSVAGIEIEYLEQRLHATMVQLAAAAGTPSRASHAGLADLYRLEISQLRNGSKLAVIANPLLEQAREARVVERSCEKPSRPKLSLGWRRDTQG</sequence>
<reference evidence="2 3" key="1">
    <citation type="submission" date="2018-09" db="EMBL/GenBank/DDBJ databases">
        <title>Sphingomonas peninsula sp. nov., isolated from fildes peninsula, Antarctic soil.</title>
        <authorList>
            <person name="Yingchao G."/>
        </authorList>
    </citation>
    <scope>NUCLEOTIDE SEQUENCE [LARGE SCALE GENOMIC DNA]</scope>
    <source>
        <strain evidence="2 3">YZ-8</strain>
        <plasmid evidence="2 3">unnamed2</plasmid>
    </source>
</reference>
<feature type="region of interest" description="Disordered" evidence="1">
    <location>
        <begin position="88"/>
        <end position="108"/>
    </location>
</feature>
<evidence type="ECO:0000256" key="1">
    <source>
        <dbReference type="SAM" id="MobiDB-lite"/>
    </source>
</evidence>
<dbReference type="KEGG" id="spha:D3Y57_01115"/>
<protein>
    <submittedName>
        <fullName evidence="2">Uncharacterized protein</fullName>
    </submittedName>
</protein>
<keyword evidence="2" id="KW-0614">Plasmid</keyword>
<keyword evidence="3" id="KW-1185">Reference proteome</keyword>
<dbReference type="Proteomes" id="UP000276254">
    <property type="component" value="Plasmid unnamed2"/>
</dbReference>
<organism evidence="2 3">
    <name type="scientific">Sphingomonas paeninsulae</name>
    <dbReference type="NCBI Taxonomy" id="2319844"/>
    <lineage>
        <taxon>Bacteria</taxon>
        <taxon>Pseudomonadati</taxon>
        <taxon>Pseudomonadota</taxon>
        <taxon>Alphaproteobacteria</taxon>
        <taxon>Sphingomonadales</taxon>
        <taxon>Sphingomonadaceae</taxon>
        <taxon>Sphingomonas</taxon>
    </lineage>
</organism>
<geneLocation type="plasmid" evidence="2">
    <name>unnamed2</name>
</geneLocation>
<gene>
    <name evidence="2" type="ORF">D3Y57_01115</name>
</gene>